<reference evidence="1 2" key="1">
    <citation type="journal article" date="2021" name="J. Hered.">
        <title>A chromosome-level genome assembly of the parasitoid wasp, Cotesia glomerata (Hymenoptera: Braconidae).</title>
        <authorList>
            <person name="Pinto B.J."/>
            <person name="Weis J.J."/>
            <person name="Gamble T."/>
            <person name="Ode P.J."/>
            <person name="Paul R."/>
            <person name="Zaspel J.M."/>
        </authorList>
    </citation>
    <scope>NUCLEOTIDE SEQUENCE [LARGE SCALE GENOMIC DNA]</scope>
    <source>
        <strain evidence="1">CgM1</strain>
    </source>
</reference>
<proteinExistence type="predicted"/>
<dbReference type="EMBL" id="JAHXZJ010002982">
    <property type="protein sequence ID" value="KAH0535071.1"/>
    <property type="molecule type" value="Genomic_DNA"/>
</dbReference>
<sequence>MYSLVELANNSYDIVPANNVISLDDTDTCVVKYAGGKKLKGRFILTAKTQEELNTFRKKLISPKISIRKCEILKNKVVKISKRNYNHSHTGNTLNSATTSTAVDKKLTPAIDINLS</sequence>
<organism evidence="1 2">
    <name type="scientific">Cotesia glomerata</name>
    <name type="common">Lepidopteran parasitic wasp</name>
    <name type="synonym">Apanteles glomeratus</name>
    <dbReference type="NCBI Taxonomy" id="32391"/>
    <lineage>
        <taxon>Eukaryota</taxon>
        <taxon>Metazoa</taxon>
        <taxon>Ecdysozoa</taxon>
        <taxon>Arthropoda</taxon>
        <taxon>Hexapoda</taxon>
        <taxon>Insecta</taxon>
        <taxon>Pterygota</taxon>
        <taxon>Neoptera</taxon>
        <taxon>Endopterygota</taxon>
        <taxon>Hymenoptera</taxon>
        <taxon>Apocrita</taxon>
        <taxon>Ichneumonoidea</taxon>
        <taxon>Braconidae</taxon>
        <taxon>Microgastrinae</taxon>
        <taxon>Cotesia</taxon>
    </lineage>
</organism>
<evidence type="ECO:0000313" key="1">
    <source>
        <dbReference type="EMBL" id="KAH0535071.1"/>
    </source>
</evidence>
<protein>
    <submittedName>
        <fullName evidence="1">Uncharacterized protein</fullName>
    </submittedName>
</protein>
<dbReference type="Proteomes" id="UP000826195">
    <property type="component" value="Unassembled WGS sequence"/>
</dbReference>
<comment type="caution">
    <text evidence="1">The sequence shown here is derived from an EMBL/GenBank/DDBJ whole genome shotgun (WGS) entry which is preliminary data.</text>
</comment>
<name>A0AAV7HUG6_COTGL</name>
<gene>
    <name evidence="1" type="ORF">KQX54_012933</name>
</gene>
<keyword evidence="2" id="KW-1185">Reference proteome</keyword>
<evidence type="ECO:0000313" key="2">
    <source>
        <dbReference type="Proteomes" id="UP000826195"/>
    </source>
</evidence>
<accession>A0AAV7HUG6</accession>
<dbReference type="AlphaFoldDB" id="A0AAV7HUG6"/>